<feature type="transmembrane region" description="Helical" evidence="1">
    <location>
        <begin position="228"/>
        <end position="247"/>
    </location>
</feature>
<feature type="transmembrane region" description="Helical" evidence="1">
    <location>
        <begin position="46"/>
        <end position="71"/>
    </location>
</feature>
<feature type="transmembrane region" description="Helical" evidence="1">
    <location>
        <begin position="12"/>
        <end position="34"/>
    </location>
</feature>
<protein>
    <submittedName>
        <fullName evidence="2">Uncharacterized protein</fullName>
    </submittedName>
</protein>
<gene>
    <name evidence="2" type="ORF">ABW99_01650</name>
</gene>
<dbReference type="InterPro" id="IPR036927">
    <property type="entry name" value="Cyt_c_oxase-like_su1_sf"/>
</dbReference>
<organism evidence="2 3">
    <name type="scientific">Pandoraea thiooxydans</name>
    <dbReference type="NCBI Taxonomy" id="445709"/>
    <lineage>
        <taxon>Bacteria</taxon>
        <taxon>Pseudomonadati</taxon>
        <taxon>Pseudomonadota</taxon>
        <taxon>Betaproteobacteria</taxon>
        <taxon>Burkholderiales</taxon>
        <taxon>Burkholderiaceae</taxon>
        <taxon>Pandoraea</taxon>
    </lineage>
</organism>
<dbReference type="Gene3D" id="1.20.210.10">
    <property type="entry name" value="Cytochrome c oxidase-like, subunit I domain"/>
    <property type="match status" value="1"/>
</dbReference>
<proteinExistence type="predicted"/>
<feature type="transmembrane region" description="Helical" evidence="1">
    <location>
        <begin position="324"/>
        <end position="342"/>
    </location>
</feature>
<dbReference type="EMBL" id="CP011568">
    <property type="protein sequence ID" value="AKJ67123.1"/>
    <property type="molecule type" value="Genomic_DNA"/>
</dbReference>
<dbReference type="AlphaFoldDB" id="A0A0G3EJB8"/>
<feature type="transmembrane region" description="Helical" evidence="1">
    <location>
        <begin position="83"/>
        <end position="101"/>
    </location>
</feature>
<keyword evidence="1" id="KW-1133">Transmembrane helix</keyword>
<keyword evidence="1" id="KW-0472">Membrane</keyword>
<feature type="transmembrane region" description="Helical" evidence="1">
    <location>
        <begin position="144"/>
        <end position="175"/>
    </location>
</feature>
<name>A0A0G3EJB8_9BURK</name>
<feature type="transmembrane region" description="Helical" evidence="1">
    <location>
        <begin position="187"/>
        <end position="208"/>
    </location>
</feature>
<feature type="transmembrane region" description="Helical" evidence="1">
    <location>
        <begin position="113"/>
        <end position="132"/>
    </location>
</feature>
<dbReference type="RefSeq" id="WP_047212660.1">
    <property type="nucleotide sequence ID" value="NZ_CP011568.3"/>
</dbReference>
<evidence type="ECO:0000313" key="3">
    <source>
        <dbReference type="Proteomes" id="UP000036700"/>
    </source>
</evidence>
<dbReference type="STRING" id="445709.ABW99_01650"/>
<dbReference type="OrthoDB" id="5295665at2"/>
<feature type="transmembrane region" description="Helical" evidence="1">
    <location>
        <begin position="293"/>
        <end position="312"/>
    </location>
</feature>
<evidence type="ECO:0000313" key="2">
    <source>
        <dbReference type="EMBL" id="AKJ67123.1"/>
    </source>
</evidence>
<dbReference type="Proteomes" id="UP000036700">
    <property type="component" value="Chromosome"/>
</dbReference>
<keyword evidence="3" id="KW-1185">Reference proteome</keyword>
<feature type="transmembrane region" description="Helical" evidence="1">
    <location>
        <begin position="253"/>
        <end position="272"/>
    </location>
</feature>
<feature type="transmembrane region" description="Helical" evidence="1">
    <location>
        <begin position="379"/>
        <end position="397"/>
    </location>
</feature>
<keyword evidence="1" id="KW-0812">Transmembrane</keyword>
<dbReference type="KEGG" id="ptx:ABW99_01650"/>
<accession>A0A0G3EJB8</accession>
<dbReference type="PATRIC" id="fig|445709.3.peg.363"/>
<sequence length="451" mass="47771">MPSVTLSRWTVAYFVVALSAFMLAQLLMALGWGFPGAPLAAPATLALVHIIALGWLSLVMCGALFQFVPVITAHRLHSNSLPLPTLICLVAGIMSLVFGFLQMMNAVPQSLPGFATAAALLGTGFGLVLWNLGRTLWAARPLPLPAKFIVAGLACLLAVAALGITFALTLAGIFSSAFSLRLLSSGLAIHVVAGLGGWLTFTAMGVSYRLLGMFMLAPEQDRASTRRVLALGSGALAVAILGGVAAIALGAGIGVVLLLAAALTLAALVYYGRDMHHLYRTRKRRVIELNSKMAALALLSLLAAIVWLGLALTTGQLPRQAPGIAYLTAFGWLSGLALAKLYKIVPFMTWLECYGPVLGKTPTPRVQDLVVERKAIKWFALYFAAVWLGAAALIIGLTPMFRLSALLMLVATAGISMHLLRARNLLDVAPARRLPDGARKPGMLHSFSHDH</sequence>
<evidence type="ECO:0000256" key="1">
    <source>
        <dbReference type="SAM" id="Phobius"/>
    </source>
</evidence>
<reference evidence="3" key="1">
    <citation type="submission" date="2015-06" db="EMBL/GenBank/DDBJ databases">
        <authorList>
            <person name="Lim Y.L."/>
            <person name="Ee R."/>
            <person name="Yong D."/>
            <person name="How K.Y."/>
            <person name="Yin W.F."/>
            <person name="Chan K.G."/>
        </authorList>
    </citation>
    <scope>NUCLEOTIDE SEQUENCE [LARGE SCALE GENOMIC DNA]</scope>
    <source>
        <strain evidence="3">DSM 25325</strain>
    </source>
</reference>